<sequence length="407" mass="46075">MVRNYKRKTNLTERPLQPLQRAVEAVKQGKSFRKAADEFGVTTTRIWRILKRLSKGKTQLNHSQLCRTRQVFSDAEETILVAYLIKASRIGFPLDTVTLRSLAYDLAERNNKNMPASWSKRKRAGKDWVMSFRKRHTELTIRVPEATSIARAAAFNTANVNTFFEKLKQLYMKHSFTPERVFNVDETALSTCHKPQKVITESGVKQVSQLVSQERGEMVTMLGIVNAIGNAIPPCLIFPRVHFKDSMLMNAPAGAQGFANTSGWMNKDKFVDCLCHFVRQTRCSPEEKVLVILDNHLSHVSLQAADYCRDHGIVLLSLPPHCSHRMQPLDKTVFGPLKTQYNNVCRDWMCINPGKRITIHNVAGLLGKVYPRALTQENIFSGFKNTGIFPLDTGDLPREGLCAELCD</sequence>
<evidence type="ECO:0000256" key="3">
    <source>
        <dbReference type="ARBA" id="ARBA00023242"/>
    </source>
</evidence>
<comment type="subcellular location">
    <subcellularLocation>
        <location evidence="1">Nucleus</location>
    </subcellularLocation>
</comment>
<dbReference type="InterPro" id="IPR006600">
    <property type="entry name" value="HTH_CenpB_DNA-bd_dom"/>
</dbReference>
<evidence type="ECO:0000256" key="1">
    <source>
        <dbReference type="ARBA" id="ARBA00004123"/>
    </source>
</evidence>
<accession>A0AAN9BLX8</accession>
<dbReference type="InterPro" id="IPR036397">
    <property type="entry name" value="RNaseH_sf"/>
</dbReference>
<proteinExistence type="predicted"/>
<evidence type="ECO:0000313" key="6">
    <source>
        <dbReference type="Proteomes" id="UP001374579"/>
    </source>
</evidence>
<dbReference type="Proteomes" id="UP001374579">
    <property type="component" value="Unassembled WGS sequence"/>
</dbReference>
<evidence type="ECO:0000256" key="2">
    <source>
        <dbReference type="ARBA" id="ARBA00023125"/>
    </source>
</evidence>
<keyword evidence="2" id="KW-0238">DNA-binding</keyword>
<feature type="domain" description="HTH CENPB-type" evidence="4">
    <location>
        <begin position="64"/>
        <end position="142"/>
    </location>
</feature>
<dbReference type="EMBL" id="JBAMIC010000004">
    <property type="protein sequence ID" value="KAK7108473.1"/>
    <property type="molecule type" value="Genomic_DNA"/>
</dbReference>
<keyword evidence="3" id="KW-0539">Nucleus</keyword>
<gene>
    <name evidence="5" type="ORF">V1264_016209</name>
</gene>
<dbReference type="GO" id="GO:0005634">
    <property type="term" value="C:nucleus"/>
    <property type="evidence" value="ECO:0007669"/>
    <property type="project" value="UniProtKB-SubCell"/>
</dbReference>
<keyword evidence="6" id="KW-1185">Reference proteome</keyword>
<dbReference type="InterPro" id="IPR050863">
    <property type="entry name" value="CenT-Element_Derived"/>
</dbReference>
<organism evidence="5 6">
    <name type="scientific">Littorina saxatilis</name>
    <dbReference type="NCBI Taxonomy" id="31220"/>
    <lineage>
        <taxon>Eukaryota</taxon>
        <taxon>Metazoa</taxon>
        <taxon>Spiralia</taxon>
        <taxon>Lophotrochozoa</taxon>
        <taxon>Mollusca</taxon>
        <taxon>Gastropoda</taxon>
        <taxon>Caenogastropoda</taxon>
        <taxon>Littorinimorpha</taxon>
        <taxon>Littorinoidea</taxon>
        <taxon>Littorinidae</taxon>
        <taxon>Littorina</taxon>
    </lineage>
</organism>
<evidence type="ECO:0000313" key="5">
    <source>
        <dbReference type="EMBL" id="KAK7108473.1"/>
    </source>
</evidence>
<dbReference type="Pfam" id="PF05225">
    <property type="entry name" value="HTH_psq"/>
    <property type="match status" value="1"/>
</dbReference>
<dbReference type="InterPro" id="IPR007889">
    <property type="entry name" value="HTH_Psq"/>
</dbReference>
<dbReference type="PROSITE" id="PS51253">
    <property type="entry name" value="HTH_CENPB"/>
    <property type="match status" value="1"/>
</dbReference>
<dbReference type="InterPro" id="IPR004875">
    <property type="entry name" value="DDE_SF_endonuclease_dom"/>
</dbReference>
<dbReference type="PANTHER" id="PTHR19303">
    <property type="entry name" value="TRANSPOSON"/>
    <property type="match status" value="1"/>
</dbReference>
<dbReference type="Gene3D" id="3.30.420.10">
    <property type="entry name" value="Ribonuclease H-like superfamily/Ribonuclease H"/>
    <property type="match status" value="1"/>
</dbReference>
<reference evidence="5 6" key="1">
    <citation type="submission" date="2024-02" db="EMBL/GenBank/DDBJ databases">
        <title>Chromosome-scale genome assembly of the rough periwinkle Littorina saxatilis.</title>
        <authorList>
            <person name="De Jode A."/>
            <person name="Faria R."/>
            <person name="Formenti G."/>
            <person name="Sims Y."/>
            <person name="Smith T.P."/>
            <person name="Tracey A."/>
            <person name="Wood J.M.D."/>
            <person name="Zagrodzka Z.B."/>
            <person name="Johannesson K."/>
            <person name="Butlin R.K."/>
            <person name="Leder E.H."/>
        </authorList>
    </citation>
    <scope>NUCLEOTIDE SEQUENCE [LARGE SCALE GENOMIC DNA]</scope>
    <source>
        <strain evidence="5">Snail1</strain>
        <tissue evidence="5">Muscle</tissue>
    </source>
</reference>
<comment type="caution">
    <text evidence="5">The sequence shown here is derived from an EMBL/GenBank/DDBJ whole genome shotgun (WGS) entry which is preliminary data.</text>
</comment>
<protein>
    <recommendedName>
        <fullName evidence="4">HTH CENPB-type domain-containing protein</fullName>
    </recommendedName>
</protein>
<dbReference type="Pfam" id="PF03184">
    <property type="entry name" value="DDE_1"/>
    <property type="match status" value="1"/>
</dbReference>
<evidence type="ECO:0000259" key="4">
    <source>
        <dbReference type="PROSITE" id="PS51253"/>
    </source>
</evidence>
<dbReference type="AlphaFoldDB" id="A0AAN9BLX8"/>
<dbReference type="GO" id="GO:0003677">
    <property type="term" value="F:DNA binding"/>
    <property type="evidence" value="ECO:0007669"/>
    <property type="project" value="UniProtKB-KW"/>
</dbReference>
<dbReference type="PANTHER" id="PTHR19303:SF74">
    <property type="entry name" value="POGO TRANSPOSABLE ELEMENT WITH KRAB DOMAIN"/>
    <property type="match status" value="1"/>
</dbReference>
<name>A0AAN9BLX8_9CAEN</name>